<keyword evidence="1" id="KW-0812">Transmembrane</keyword>
<protein>
    <recommendedName>
        <fullName evidence="4">FUSC family protein</fullName>
    </recommendedName>
</protein>
<feature type="transmembrane region" description="Helical" evidence="1">
    <location>
        <begin position="120"/>
        <end position="138"/>
    </location>
</feature>
<dbReference type="RefSeq" id="WP_088496363.1">
    <property type="nucleotide sequence ID" value="NZ_NIVX01000026.1"/>
</dbReference>
<reference evidence="2 3" key="1">
    <citation type="submission" date="2017-06" db="EMBL/GenBank/DDBJ databases">
        <authorList>
            <person name="Kim H.J."/>
            <person name="Triplett B.A."/>
        </authorList>
    </citation>
    <scope>NUCLEOTIDE SEQUENCE [LARGE SCALE GENOMIC DNA]</scope>
    <source>
        <strain evidence="2 3">594</strain>
    </source>
</reference>
<sequence>MTNVLLADLASHFAAPSRRTIAFAIKGVTAASLAVAVSLYFDLDKPFWAAVASMMLQARPETGLVVEKAGFLVLGTLLGAAISAYITSNYLHDPLAALILMGLLLAATSLIAGTVRHVNFVYAATLISVTALIIILFSVADISAATPLGIFGIIRTRVLEVIVGATAATATSLLVFPWRLDGVLRSHVQSLMNAVARYSAICMDPSTPGEQHQKLAHGVLAQAAVISDDSNAGRYEQARSVKGSLYLASRAVSLVGDLRGIHSVLERFCAAEATLALLSSTKDALERLSHGASGTCWGDLRHLRAQVTRLRRETPVVSTTDIALLNSLDSVLRMLSRMNRVQQAIQKGGAIRVHVPRFRSHRDPIVGAAVATRTLLAFVASTWLWIFSGGQAPLVMMMVLPALFGQLFSGAPMPAVVVRKILLGSVLALITSVAVALPMAALASGHVELLLMTLAAPLFLGLMSMTHPVAMPVGLGFCFVFVVLVQPSNHMTFSIEQTVITGVGIVAGISLLYFSSELLPRPSGTFLQRRLLKSIAEDLRNTGTSKRARRHFNQRFAEKAVYLSAREIDSDLSRQLTANGLAGLELARASIGLHRRLLANDQAQSDERLALLALWREALHDAFVAALSGRRDLGLHFASQALTRHVENCKLSRSRVASVQATVFRVQACLSSLQEANHRHSAFDLSEQLTTET</sequence>
<organism evidence="2 3">
    <name type="scientific">Stenotrophomonas maltophilia</name>
    <name type="common">Pseudomonas maltophilia</name>
    <name type="synonym">Xanthomonas maltophilia</name>
    <dbReference type="NCBI Taxonomy" id="40324"/>
    <lineage>
        <taxon>Bacteria</taxon>
        <taxon>Pseudomonadati</taxon>
        <taxon>Pseudomonadota</taxon>
        <taxon>Gammaproteobacteria</taxon>
        <taxon>Lysobacterales</taxon>
        <taxon>Lysobacteraceae</taxon>
        <taxon>Stenotrophomonas</taxon>
        <taxon>Stenotrophomonas maltophilia group</taxon>
    </lineage>
</organism>
<feature type="transmembrane region" description="Helical" evidence="1">
    <location>
        <begin position="421"/>
        <end position="445"/>
    </location>
</feature>
<dbReference type="AlphaFoldDB" id="A0A246IDB4"/>
<dbReference type="Pfam" id="PF04632">
    <property type="entry name" value="FUSC"/>
    <property type="match status" value="1"/>
</dbReference>
<dbReference type="GO" id="GO:0022857">
    <property type="term" value="F:transmembrane transporter activity"/>
    <property type="evidence" value="ECO:0007669"/>
    <property type="project" value="InterPro"/>
</dbReference>
<dbReference type="InterPro" id="IPR006726">
    <property type="entry name" value="PHBA_efflux_AaeB/fusaric-R"/>
</dbReference>
<evidence type="ECO:0008006" key="4">
    <source>
        <dbReference type="Google" id="ProtNLM"/>
    </source>
</evidence>
<dbReference type="EMBL" id="NIVX01000026">
    <property type="protein sequence ID" value="OWQ78020.1"/>
    <property type="molecule type" value="Genomic_DNA"/>
</dbReference>
<feature type="transmembrane region" description="Helical" evidence="1">
    <location>
        <begin position="158"/>
        <end position="176"/>
    </location>
</feature>
<evidence type="ECO:0000313" key="2">
    <source>
        <dbReference type="EMBL" id="OWQ78020.1"/>
    </source>
</evidence>
<feature type="transmembrane region" description="Helical" evidence="1">
    <location>
        <begin position="94"/>
        <end position="113"/>
    </location>
</feature>
<dbReference type="Proteomes" id="UP000197090">
    <property type="component" value="Unassembled WGS sequence"/>
</dbReference>
<feature type="transmembrane region" description="Helical" evidence="1">
    <location>
        <begin position="497"/>
        <end position="515"/>
    </location>
</feature>
<feature type="transmembrane region" description="Helical" evidence="1">
    <location>
        <begin position="365"/>
        <end position="386"/>
    </location>
</feature>
<evidence type="ECO:0000256" key="1">
    <source>
        <dbReference type="SAM" id="Phobius"/>
    </source>
</evidence>
<keyword evidence="1" id="KW-1133">Transmembrane helix</keyword>
<gene>
    <name evidence="2" type="ORF">CEE63_03150</name>
</gene>
<feature type="transmembrane region" description="Helical" evidence="1">
    <location>
        <begin position="392"/>
        <end position="409"/>
    </location>
</feature>
<keyword evidence="1" id="KW-0472">Membrane</keyword>
<feature type="transmembrane region" description="Helical" evidence="1">
    <location>
        <begin position="465"/>
        <end position="485"/>
    </location>
</feature>
<feature type="transmembrane region" description="Helical" evidence="1">
    <location>
        <begin position="64"/>
        <end position="88"/>
    </location>
</feature>
<feature type="transmembrane region" description="Helical" evidence="1">
    <location>
        <begin position="20"/>
        <end position="43"/>
    </location>
</feature>
<proteinExistence type="predicted"/>
<name>A0A246IDB4_STEMA</name>
<accession>A0A246IDB4</accession>
<comment type="caution">
    <text evidence="2">The sequence shown here is derived from an EMBL/GenBank/DDBJ whole genome shotgun (WGS) entry which is preliminary data.</text>
</comment>
<evidence type="ECO:0000313" key="3">
    <source>
        <dbReference type="Proteomes" id="UP000197090"/>
    </source>
</evidence>
<dbReference type="GO" id="GO:0005886">
    <property type="term" value="C:plasma membrane"/>
    <property type="evidence" value="ECO:0007669"/>
    <property type="project" value="InterPro"/>
</dbReference>